<protein>
    <submittedName>
        <fullName evidence="6">Transcriptional regulator, IclR family</fullName>
    </submittedName>
</protein>
<dbReference type="Gene3D" id="3.30.450.40">
    <property type="match status" value="1"/>
</dbReference>
<dbReference type="GO" id="GO:0003677">
    <property type="term" value="F:DNA binding"/>
    <property type="evidence" value="ECO:0007669"/>
    <property type="project" value="UniProtKB-KW"/>
</dbReference>
<keyword evidence="1" id="KW-0805">Transcription regulation</keyword>
<evidence type="ECO:0000256" key="3">
    <source>
        <dbReference type="ARBA" id="ARBA00023163"/>
    </source>
</evidence>
<accession>A0A3B0UWD5</accession>
<reference evidence="6" key="1">
    <citation type="submission" date="2018-06" db="EMBL/GenBank/DDBJ databases">
        <authorList>
            <person name="Zhirakovskaya E."/>
        </authorList>
    </citation>
    <scope>NUCLEOTIDE SEQUENCE</scope>
</reference>
<keyword evidence="2" id="KW-0238">DNA-binding</keyword>
<name>A0A3B0UWD5_9ZZZZ</name>
<dbReference type="SUPFAM" id="SSF46785">
    <property type="entry name" value="Winged helix' DNA-binding domain"/>
    <property type="match status" value="1"/>
</dbReference>
<evidence type="ECO:0000259" key="4">
    <source>
        <dbReference type="PROSITE" id="PS51077"/>
    </source>
</evidence>
<dbReference type="PANTHER" id="PTHR30136:SF24">
    <property type="entry name" value="HTH-TYPE TRANSCRIPTIONAL REPRESSOR ALLR"/>
    <property type="match status" value="1"/>
</dbReference>
<proteinExistence type="predicted"/>
<dbReference type="GO" id="GO:0003700">
    <property type="term" value="F:DNA-binding transcription factor activity"/>
    <property type="evidence" value="ECO:0007669"/>
    <property type="project" value="TreeGrafter"/>
</dbReference>
<gene>
    <name evidence="6" type="ORF">MNBD_ALPHA11-2260</name>
</gene>
<dbReference type="NCBIfam" id="NF045644">
    <property type="entry name" value="TransRegBhcR"/>
    <property type="match status" value="1"/>
</dbReference>
<dbReference type="SUPFAM" id="SSF55781">
    <property type="entry name" value="GAF domain-like"/>
    <property type="match status" value="1"/>
</dbReference>
<evidence type="ECO:0000256" key="2">
    <source>
        <dbReference type="ARBA" id="ARBA00023125"/>
    </source>
</evidence>
<evidence type="ECO:0000256" key="1">
    <source>
        <dbReference type="ARBA" id="ARBA00023015"/>
    </source>
</evidence>
<dbReference type="PANTHER" id="PTHR30136">
    <property type="entry name" value="HELIX-TURN-HELIX TRANSCRIPTIONAL REGULATOR, ICLR FAMILY"/>
    <property type="match status" value="1"/>
</dbReference>
<dbReference type="Pfam" id="PF01614">
    <property type="entry name" value="IclR_C"/>
    <property type="match status" value="1"/>
</dbReference>
<dbReference type="Gene3D" id="1.10.10.10">
    <property type="entry name" value="Winged helix-like DNA-binding domain superfamily/Winged helix DNA-binding domain"/>
    <property type="match status" value="1"/>
</dbReference>
<dbReference type="InterPro" id="IPR050707">
    <property type="entry name" value="HTH_MetabolicPath_Reg"/>
</dbReference>
<dbReference type="InterPro" id="IPR014757">
    <property type="entry name" value="Tscrpt_reg_IclR_C"/>
</dbReference>
<dbReference type="EMBL" id="UOEQ01000502">
    <property type="protein sequence ID" value="VAW24066.1"/>
    <property type="molecule type" value="Genomic_DNA"/>
</dbReference>
<evidence type="ECO:0000259" key="5">
    <source>
        <dbReference type="PROSITE" id="PS51078"/>
    </source>
</evidence>
<dbReference type="PROSITE" id="PS51078">
    <property type="entry name" value="ICLR_ED"/>
    <property type="match status" value="1"/>
</dbReference>
<dbReference type="Pfam" id="PF09339">
    <property type="entry name" value="HTH_IclR"/>
    <property type="match status" value="1"/>
</dbReference>
<dbReference type="InterPro" id="IPR036388">
    <property type="entry name" value="WH-like_DNA-bd_sf"/>
</dbReference>
<dbReference type="AlphaFoldDB" id="A0A3B0UWD5"/>
<dbReference type="InterPro" id="IPR029016">
    <property type="entry name" value="GAF-like_dom_sf"/>
</dbReference>
<dbReference type="GO" id="GO:0045892">
    <property type="term" value="P:negative regulation of DNA-templated transcription"/>
    <property type="evidence" value="ECO:0007669"/>
    <property type="project" value="TreeGrafter"/>
</dbReference>
<evidence type="ECO:0000313" key="6">
    <source>
        <dbReference type="EMBL" id="VAW24066.1"/>
    </source>
</evidence>
<keyword evidence="3" id="KW-0804">Transcription</keyword>
<feature type="domain" description="HTH iclR-type" evidence="4">
    <location>
        <begin position="1"/>
        <end position="62"/>
    </location>
</feature>
<dbReference type="InterPro" id="IPR054844">
    <property type="entry name" value="TransRegBhcR"/>
</dbReference>
<dbReference type="SMART" id="SM00346">
    <property type="entry name" value="HTH_ICLR"/>
    <property type="match status" value="1"/>
</dbReference>
<organism evidence="6">
    <name type="scientific">hydrothermal vent metagenome</name>
    <dbReference type="NCBI Taxonomy" id="652676"/>
    <lineage>
        <taxon>unclassified sequences</taxon>
        <taxon>metagenomes</taxon>
        <taxon>ecological metagenomes</taxon>
    </lineage>
</organism>
<feature type="domain" description="IclR-ED" evidence="5">
    <location>
        <begin position="63"/>
        <end position="246"/>
    </location>
</feature>
<sequence>MQALDRGLMLLVALTREGSVTLTDIALKVGMPPSSAHRVLITLQKHGFVEFNETTQEWAIGIEAFRVGNSYLERTNLVEMAQQVMRNLMEDTGETANLAIGSDGQVVFVSQVETHNPIRAFFRPGTRGHMHASGIGKALLADMSQTEVEKTLQKTGLPEFTSNTLVSPDALFADLKKIANRRWSFDDEERYLGMRCVAASIYNSSGKAIAGISVSGPTIRFADIEVDEIGPRVRRAADEITLMTGGKIP</sequence>
<dbReference type="InterPro" id="IPR036390">
    <property type="entry name" value="WH_DNA-bd_sf"/>
</dbReference>
<dbReference type="PROSITE" id="PS51077">
    <property type="entry name" value="HTH_ICLR"/>
    <property type="match status" value="1"/>
</dbReference>
<dbReference type="InterPro" id="IPR005471">
    <property type="entry name" value="Tscrpt_reg_IclR_N"/>
</dbReference>